<dbReference type="InterPro" id="IPR050330">
    <property type="entry name" value="Bact_OuterMem_StrucFunc"/>
</dbReference>
<dbReference type="PANTHER" id="PTHR30329:SF21">
    <property type="entry name" value="LIPOPROTEIN YIAD-RELATED"/>
    <property type="match status" value="1"/>
</dbReference>
<evidence type="ECO:0000256" key="4">
    <source>
        <dbReference type="PROSITE-ProRule" id="PRU00473"/>
    </source>
</evidence>
<evidence type="ECO:0000256" key="3">
    <source>
        <dbReference type="ARBA" id="ARBA00023237"/>
    </source>
</evidence>
<keyword evidence="3" id="KW-0998">Cell outer membrane</keyword>
<name>A0A1M5TAK3_9BACT</name>
<protein>
    <recommendedName>
        <fullName evidence="6">OmpA-like domain-containing protein</fullName>
    </recommendedName>
</protein>
<dbReference type="Gene3D" id="3.30.1330.60">
    <property type="entry name" value="OmpA-like domain"/>
    <property type="match status" value="1"/>
</dbReference>
<dbReference type="STRING" id="1121409.SAMN02745124_00683"/>
<gene>
    <name evidence="7" type="ORF">SAMN02745124_00683</name>
</gene>
<evidence type="ECO:0000256" key="2">
    <source>
        <dbReference type="ARBA" id="ARBA00023136"/>
    </source>
</evidence>
<evidence type="ECO:0000313" key="8">
    <source>
        <dbReference type="Proteomes" id="UP000184139"/>
    </source>
</evidence>
<dbReference type="Proteomes" id="UP000184139">
    <property type="component" value="Unassembled WGS sequence"/>
</dbReference>
<keyword evidence="8" id="KW-1185">Reference proteome</keyword>
<dbReference type="Pfam" id="PF16234">
    <property type="entry name" value="DUF4892"/>
    <property type="match status" value="1"/>
</dbReference>
<evidence type="ECO:0000256" key="5">
    <source>
        <dbReference type="SAM" id="SignalP"/>
    </source>
</evidence>
<keyword evidence="2 4" id="KW-0472">Membrane</keyword>
<dbReference type="EMBL" id="FQXS01000002">
    <property type="protein sequence ID" value="SHH47640.1"/>
    <property type="molecule type" value="Genomic_DNA"/>
</dbReference>
<accession>A0A1M5TAK3</accession>
<dbReference type="SUPFAM" id="SSF103088">
    <property type="entry name" value="OmpA-like"/>
    <property type="match status" value="1"/>
</dbReference>
<dbReference type="PRINTS" id="PR01021">
    <property type="entry name" value="OMPADOMAIN"/>
</dbReference>
<dbReference type="OrthoDB" id="9805566at2"/>
<evidence type="ECO:0000256" key="1">
    <source>
        <dbReference type="ARBA" id="ARBA00004442"/>
    </source>
</evidence>
<keyword evidence="5" id="KW-0732">Signal</keyword>
<evidence type="ECO:0000313" key="7">
    <source>
        <dbReference type="EMBL" id="SHH47640.1"/>
    </source>
</evidence>
<feature type="signal peptide" evidence="5">
    <location>
        <begin position="1"/>
        <end position="27"/>
    </location>
</feature>
<dbReference type="InterPro" id="IPR006664">
    <property type="entry name" value="OMP_bac"/>
</dbReference>
<dbReference type="Pfam" id="PF00691">
    <property type="entry name" value="OmpA"/>
    <property type="match status" value="1"/>
</dbReference>
<dbReference type="InterPro" id="IPR006665">
    <property type="entry name" value="OmpA-like"/>
</dbReference>
<dbReference type="AlphaFoldDB" id="A0A1M5TAK3"/>
<proteinExistence type="predicted"/>
<dbReference type="InterPro" id="IPR036737">
    <property type="entry name" value="OmpA-like_sf"/>
</dbReference>
<dbReference type="CDD" id="cd07185">
    <property type="entry name" value="OmpA_C-like"/>
    <property type="match status" value="1"/>
</dbReference>
<evidence type="ECO:0000259" key="6">
    <source>
        <dbReference type="PROSITE" id="PS51123"/>
    </source>
</evidence>
<dbReference type="RefSeq" id="WP_084540414.1">
    <property type="nucleotide sequence ID" value="NZ_FQXS01000002.1"/>
</dbReference>
<dbReference type="PROSITE" id="PS51123">
    <property type="entry name" value="OMPA_2"/>
    <property type="match status" value="1"/>
</dbReference>
<feature type="chain" id="PRO_5012500055" description="OmpA-like domain-containing protein" evidence="5">
    <location>
        <begin position="28"/>
        <end position="336"/>
    </location>
</feature>
<organism evidence="7 8">
    <name type="scientific">Desulfofustis glycolicus DSM 9705</name>
    <dbReference type="NCBI Taxonomy" id="1121409"/>
    <lineage>
        <taxon>Bacteria</taxon>
        <taxon>Pseudomonadati</taxon>
        <taxon>Thermodesulfobacteriota</taxon>
        <taxon>Desulfobulbia</taxon>
        <taxon>Desulfobulbales</taxon>
        <taxon>Desulfocapsaceae</taxon>
        <taxon>Desulfofustis</taxon>
    </lineage>
</organism>
<dbReference type="GO" id="GO:0009279">
    <property type="term" value="C:cell outer membrane"/>
    <property type="evidence" value="ECO:0007669"/>
    <property type="project" value="UniProtKB-SubCell"/>
</dbReference>
<sequence>MRNKCRVVIVGFLCLMAAAFAGGSAHADIEGSADHPAVKRYEGAEIIKYNFQEYSELTIALGKARNSSEIEEEMSAEGAVTRLTYKVPLGRSPLEVIRNYEQDLQADGFTVIFGGGTKDLGSYFAEAAGYKEIKWPPNVPALTLNSDSQRYLVMEKRDDDTSLLVALYAVENRFWASDLKDVEKGQVLLQVDIIERTEMEQKMVTITAKEMASVIATAGSIALYGIYFDSDKADLKPESVATITEIAIMLNDNDDLSLLVVGHTDNAGSFSYNSELSEKRATTVVDELVRKHGIQAARLRPVGVSYACPVASNKSEEGRALNRRVELVEDTDKRSL</sequence>
<feature type="domain" description="OmpA-like" evidence="6">
    <location>
        <begin position="215"/>
        <end position="333"/>
    </location>
</feature>
<reference evidence="7 8" key="1">
    <citation type="submission" date="2016-11" db="EMBL/GenBank/DDBJ databases">
        <authorList>
            <person name="Jaros S."/>
            <person name="Januszkiewicz K."/>
            <person name="Wedrychowicz H."/>
        </authorList>
    </citation>
    <scope>NUCLEOTIDE SEQUENCE [LARGE SCALE GENOMIC DNA]</scope>
    <source>
        <strain evidence="7 8">DSM 9705</strain>
    </source>
</reference>
<dbReference type="InterPro" id="IPR032608">
    <property type="entry name" value="DUF4892"/>
</dbReference>
<comment type="subcellular location">
    <subcellularLocation>
        <location evidence="1">Cell outer membrane</location>
    </subcellularLocation>
</comment>
<dbReference type="PANTHER" id="PTHR30329">
    <property type="entry name" value="STATOR ELEMENT OF FLAGELLAR MOTOR COMPLEX"/>
    <property type="match status" value="1"/>
</dbReference>